<evidence type="ECO:0000313" key="3">
    <source>
        <dbReference type="EMBL" id="SBP17127.1"/>
    </source>
</evidence>
<feature type="compositionally biased region" description="Basic and acidic residues" evidence="1">
    <location>
        <begin position="432"/>
        <end position="445"/>
    </location>
</feature>
<feature type="domain" description="Tankyrase 1-binding protein C-terminal" evidence="2">
    <location>
        <begin position="312"/>
        <end position="495"/>
    </location>
</feature>
<evidence type="ECO:0000259" key="2">
    <source>
        <dbReference type="SMART" id="SM01319"/>
    </source>
</evidence>
<feature type="region of interest" description="Disordered" evidence="1">
    <location>
        <begin position="420"/>
        <end position="504"/>
    </location>
</feature>
<dbReference type="EMBL" id="HADW01015727">
    <property type="protein sequence ID" value="SBP17127.1"/>
    <property type="molecule type" value="Transcribed_RNA"/>
</dbReference>
<feature type="compositionally biased region" description="Basic and acidic residues" evidence="1">
    <location>
        <begin position="273"/>
        <end position="285"/>
    </location>
</feature>
<dbReference type="AlphaFoldDB" id="A0A1A7XGE1"/>
<dbReference type="Pfam" id="PF15327">
    <property type="entry name" value="Tankyrase_bdg_C"/>
    <property type="match status" value="1"/>
</dbReference>
<feature type="region of interest" description="Disordered" evidence="1">
    <location>
        <begin position="1"/>
        <end position="148"/>
    </location>
</feature>
<reference evidence="3" key="2">
    <citation type="submission" date="2016-06" db="EMBL/GenBank/DDBJ databases">
        <title>The genome of a short-lived fish provides insights into sex chromosome evolution and the genetic control of aging.</title>
        <authorList>
            <person name="Reichwald K."/>
            <person name="Felder M."/>
            <person name="Petzold A."/>
            <person name="Koch P."/>
            <person name="Groth M."/>
            <person name="Platzer M."/>
        </authorList>
    </citation>
    <scope>NUCLEOTIDE SEQUENCE</scope>
    <source>
        <tissue evidence="3">Brain</tissue>
    </source>
</reference>
<feature type="compositionally biased region" description="Basic and acidic residues" evidence="1">
    <location>
        <begin position="105"/>
        <end position="126"/>
    </location>
</feature>
<dbReference type="InterPro" id="IPR032764">
    <property type="entry name" value="Tankyrase-bd_C"/>
</dbReference>
<gene>
    <name evidence="3" type="primary">ACIN1A</name>
</gene>
<dbReference type="PANTHER" id="PTHR22042">
    <property type="entry name" value="TANKYRASE 1 BINDING PROTEIN"/>
    <property type="match status" value="1"/>
</dbReference>
<feature type="compositionally biased region" description="Basic residues" evidence="1">
    <location>
        <begin position="224"/>
        <end position="244"/>
    </location>
</feature>
<feature type="compositionally biased region" description="Polar residues" evidence="1">
    <location>
        <begin position="135"/>
        <end position="145"/>
    </location>
</feature>
<feature type="compositionally biased region" description="Acidic residues" evidence="1">
    <location>
        <begin position="297"/>
        <end position="306"/>
    </location>
</feature>
<accession>A0A1A7XGE1</accession>
<name>A0A1A7XGE1_9TELE</name>
<feature type="compositionally biased region" description="Acidic residues" evidence="1">
    <location>
        <begin position="195"/>
        <end position="208"/>
    </location>
</feature>
<reference evidence="3" key="1">
    <citation type="submission" date="2016-05" db="EMBL/GenBank/DDBJ databases">
        <authorList>
            <person name="Lavstsen T."/>
            <person name="Jespersen J.S."/>
        </authorList>
    </citation>
    <scope>NUCLEOTIDE SEQUENCE</scope>
    <source>
        <tissue evidence="3">Brain</tissue>
    </source>
</reference>
<dbReference type="InterPro" id="IPR040006">
    <property type="entry name" value="TNKS1BP1-like"/>
</dbReference>
<dbReference type="PANTHER" id="PTHR22042:SF3">
    <property type="entry name" value="RIKEN CDNA 2900026A02 GENE"/>
    <property type="match status" value="1"/>
</dbReference>
<dbReference type="SMART" id="SM01319">
    <property type="entry name" value="Tankyrase_bdg_C"/>
    <property type="match status" value="1"/>
</dbReference>
<protein>
    <submittedName>
        <fullName evidence="3">Apoptotic chromatin condensation inducer 1a</fullName>
    </submittedName>
</protein>
<feature type="compositionally biased region" description="Basic and acidic residues" evidence="1">
    <location>
        <begin position="349"/>
        <end position="359"/>
    </location>
</feature>
<feature type="region of interest" description="Disordered" evidence="1">
    <location>
        <begin position="191"/>
        <end position="408"/>
    </location>
</feature>
<sequence length="504" mass="57607">MRQEEEERKKEKQRREEEEKRKEKQRLEEERLKEKLRQEEERLREKLKQEEERRKEKQRREEEEKLKEKQRQEEKGEEERKRAMEKERAEVQVDLKTLQTQKTVRGGERKEPKTGEESGSDRKEESLISFDSEDCFQQTESSNVDKLTEPLIDVVYDDFSVRKPSLEQNLSAGAGLLTRTICSCPSMMSVGTVRDEEEEEDKEEEEEIVNGGRLQRAMSPLRNFARRSRSSLHRFSIRSRRALQRRSTGTCSTQTGSYFINHEDKDADDLSDSESHQQDEIHEGTSETDSPKPVSEELLDEDEDVVDFGKEPEFVPFPEISTPLLDTSTQRSKAQLNRARNRSLPSRSFRVDLNKRGRLDWVVNTDTTDDLPTEKQSDSDKEQEEEPLQPKTVISPPSSTSKVPMFPGLSPAALLAGIKKRASGEAPAAVQESEKNKETEKKESPMEEEPPAQPVRSPRLPSHMAGAARVLPPMGGTGGSAGSSPAWLAELKSKKRMNQQGGKS</sequence>
<evidence type="ECO:0000256" key="1">
    <source>
        <dbReference type="SAM" id="MobiDB-lite"/>
    </source>
</evidence>
<feature type="compositionally biased region" description="Polar residues" evidence="1">
    <location>
        <begin position="245"/>
        <end position="258"/>
    </location>
</feature>
<feature type="compositionally biased region" description="Basic and acidic residues" evidence="1">
    <location>
        <begin position="1"/>
        <end position="93"/>
    </location>
</feature>
<organism evidence="3">
    <name type="scientific">Iconisemion striatum</name>
    <dbReference type="NCBI Taxonomy" id="60296"/>
    <lineage>
        <taxon>Eukaryota</taxon>
        <taxon>Metazoa</taxon>
        <taxon>Chordata</taxon>
        <taxon>Craniata</taxon>
        <taxon>Vertebrata</taxon>
        <taxon>Euteleostomi</taxon>
        <taxon>Actinopterygii</taxon>
        <taxon>Neopterygii</taxon>
        <taxon>Teleostei</taxon>
        <taxon>Neoteleostei</taxon>
        <taxon>Acanthomorphata</taxon>
        <taxon>Ovalentaria</taxon>
        <taxon>Atherinomorphae</taxon>
        <taxon>Cyprinodontiformes</taxon>
        <taxon>Nothobranchiidae</taxon>
        <taxon>Iconisemion</taxon>
    </lineage>
</organism>
<feature type="compositionally biased region" description="Polar residues" evidence="1">
    <location>
        <begin position="324"/>
        <end position="335"/>
    </location>
</feature>
<proteinExistence type="predicted"/>